<dbReference type="EMBL" id="WHVB01000054">
    <property type="protein sequence ID" value="KAF8464719.1"/>
    <property type="molecule type" value="Genomic_DNA"/>
</dbReference>
<name>A0A9P5JUY6_9AGAM</name>
<feature type="transmembrane region" description="Helical" evidence="1">
    <location>
        <begin position="36"/>
        <end position="53"/>
    </location>
</feature>
<organism evidence="2 3">
    <name type="scientific">Russula ochroleuca</name>
    <dbReference type="NCBI Taxonomy" id="152965"/>
    <lineage>
        <taxon>Eukaryota</taxon>
        <taxon>Fungi</taxon>
        <taxon>Dikarya</taxon>
        <taxon>Basidiomycota</taxon>
        <taxon>Agaricomycotina</taxon>
        <taxon>Agaricomycetes</taxon>
        <taxon>Russulales</taxon>
        <taxon>Russulaceae</taxon>
        <taxon>Russula</taxon>
    </lineage>
</organism>
<keyword evidence="1" id="KW-0812">Transmembrane</keyword>
<gene>
    <name evidence="2" type="ORF">DFH94DRAFT_394196</name>
</gene>
<keyword evidence="1" id="KW-0472">Membrane</keyword>
<dbReference type="Proteomes" id="UP000759537">
    <property type="component" value="Unassembled WGS sequence"/>
</dbReference>
<evidence type="ECO:0000313" key="2">
    <source>
        <dbReference type="EMBL" id="KAF8464719.1"/>
    </source>
</evidence>
<protein>
    <submittedName>
        <fullName evidence="2">Uncharacterized protein</fullName>
    </submittedName>
</protein>
<proteinExistence type="predicted"/>
<sequence length="149" mass="15990">METITRSYGCWPWSALELSRYLGEAPLPIRPPGSPAALLPVHTIFIIIFYFILGSGRLGRRPCATPRASCHFLALVSLYSSSHLILTGLRSHASSCSGVSCGGAPSLCWCGQHLIPALTAGGRCILAAKTADDGSNLRAPWQRHRSFIA</sequence>
<reference evidence="2" key="1">
    <citation type="submission" date="2019-10" db="EMBL/GenBank/DDBJ databases">
        <authorList>
            <consortium name="DOE Joint Genome Institute"/>
            <person name="Kuo A."/>
            <person name="Miyauchi S."/>
            <person name="Kiss E."/>
            <person name="Drula E."/>
            <person name="Kohler A."/>
            <person name="Sanchez-Garcia M."/>
            <person name="Andreopoulos B."/>
            <person name="Barry K.W."/>
            <person name="Bonito G."/>
            <person name="Buee M."/>
            <person name="Carver A."/>
            <person name="Chen C."/>
            <person name="Cichocki N."/>
            <person name="Clum A."/>
            <person name="Culley D."/>
            <person name="Crous P.W."/>
            <person name="Fauchery L."/>
            <person name="Girlanda M."/>
            <person name="Hayes R."/>
            <person name="Keri Z."/>
            <person name="LaButti K."/>
            <person name="Lipzen A."/>
            <person name="Lombard V."/>
            <person name="Magnuson J."/>
            <person name="Maillard F."/>
            <person name="Morin E."/>
            <person name="Murat C."/>
            <person name="Nolan M."/>
            <person name="Ohm R."/>
            <person name="Pangilinan J."/>
            <person name="Pereira M."/>
            <person name="Perotto S."/>
            <person name="Peter M."/>
            <person name="Riley R."/>
            <person name="Sitrit Y."/>
            <person name="Stielow B."/>
            <person name="Szollosi G."/>
            <person name="Zifcakova L."/>
            <person name="Stursova M."/>
            <person name="Spatafora J.W."/>
            <person name="Tedersoo L."/>
            <person name="Vaario L.-M."/>
            <person name="Yamada A."/>
            <person name="Yan M."/>
            <person name="Wang P."/>
            <person name="Xu J."/>
            <person name="Bruns T."/>
            <person name="Baldrian P."/>
            <person name="Vilgalys R."/>
            <person name="Henrissat B."/>
            <person name="Grigoriev I.V."/>
            <person name="Hibbett D."/>
            <person name="Nagy L.G."/>
            <person name="Martin F.M."/>
        </authorList>
    </citation>
    <scope>NUCLEOTIDE SEQUENCE</scope>
    <source>
        <strain evidence="2">Prilba</strain>
    </source>
</reference>
<comment type="caution">
    <text evidence="2">The sequence shown here is derived from an EMBL/GenBank/DDBJ whole genome shotgun (WGS) entry which is preliminary data.</text>
</comment>
<evidence type="ECO:0000256" key="1">
    <source>
        <dbReference type="SAM" id="Phobius"/>
    </source>
</evidence>
<reference evidence="2" key="2">
    <citation type="journal article" date="2020" name="Nat. Commun.">
        <title>Large-scale genome sequencing of mycorrhizal fungi provides insights into the early evolution of symbiotic traits.</title>
        <authorList>
            <person name="Miyauchi S."/>
            <person name="Kiss E."/>
            <person name="Kuo A."/>
            <person name="Drula E."/>
            <person name="Kohler A."/>
            <person name="Sanchez-Garcia M."/>
            <person name="Morin E."/>
            <person name="Andreopoulos B."/>
            <person name="Barry K.W."/>
            <person name="Bonito G."/>
            <person name="Buee M."/>
            <person name="Carver A."/>
            <person name="Chen C."/>
            <person name="Cichocki N."/>
            <person name="Clum A."/>
            <person name="Culley D."/>
            <person name="Crous P.W."/>
            <person name="Fauchery L."/>
            <person name="Girlanda M."/>
            <person name="Hayes R.D."/>
            <person name="Keri Z."/>
            <person name="LaButti K."/>
            <person name="Lipzen A."/>
            <person name="Lombard V."/>
            <person name="Magnuson J."/>
            <person name="Maillard F."/>
            <person name="Murat C."/>
            <person name="Nolan M."/>
            <person name="Ohm R.A."/>
            <person name="Pangilinan J."/>
            <person name="Pereira M.F."/>
            <person name="Perotto S."/>
            <person name="Peter M."/>
            <person name="Pfister S."/>
            <person name="Riley R."/>
            <person name="Sitrit Y."/>
            <person name="Stielow J.B."/>
            <person name="Szollosi G."/>
            <person name="Zifcakova L."/>
            <person name="Stursova M."/>
            <person name="Spatafora J.W."/>
            <person name="Tedersoo L."/>
            <person name="Vaario L.M."/>
            <person name="Yamada A."/>
            <person name="Yan M."/>
            <person name="Wang P."/>
            <person name="Xu J."/>
            <person name="Bruns T."/>
            <person name="Baldrian P."/>
            <person name="Vilgalys R."/>
            <person name="Dunand C."/>
            <person name="Henrissat B."/>
            <person name="Grigoriev I.V."/>
            <person name="Hibbett D."/>
            <person name="Nagy L.G."/>
            <person name="Martin F.M."/>
        </authorList>
    </citation>
    <scope>NUCLEOTIDE SEQUENCE</scope>
    <source>
        <strain evidence="2">Prilba</strain>
    </source>
</reference>
<dbReference type="AlphaFoldDB" id="A0A9P5JUY6"/>
<accession>A0A9P5JUY6</accession>
<evidence type="ECO:0000313" key="3">
    <source>
        <dbReference type="Proteomes" id="UP000759537"/>
    </source>
</evidence>
<keyword evidence="3" id="KW-1185">Reference proteome</keyword>
<keyword evidence="1" id="KW-1133">Transmembrane helix</keyword>